<dbReference type="AlphaFoldDB" id="A0A1U7GTV1"/>
<reference evidence="4 5" key="1">
    <citation type="submission" date="2016-11" db="EMBL/GenBank/DDBJ databases">
        <title>Draft Genome Sequences of Nine Cyanobacterial Strains from Diverse Habitats.</title>
        <authorList>
            <person name="Zhu T."/>
            <person name="Hou S."/>
            <person name="Lu X."/>
            <person name="Hess W.R."/>
        </authorList>
    </citation>
    <scope>NUCLEOTIDE SEQUENCE [LARGE SCALE GENOMIC DNA]</scope>
    <source>
        <strain evidence="4 5">NIES-592</strain>
    </source>
</reference>
<dbReference type="InterPro" id="IPR040452">
    <property type="entry name" value="SfsA_C"/>
</dbReference>
<dbReference type="HAMAP" id="MF_00095">
    <property type="entry name" value="SfsA"/>
    <property type="match status" value="1"/>
</dbReference>
<dbReference type="Proteomes" id="UP000186391">
    <property type="component" value="Unassembled WGS sequence"/>
</dbReference>
<feature type="domain" description="Sugar fermentation stimulation protein C-terminal" evidence="2">
    <location>
        <begin position="91"/>
        <end position="136"/>
    </location>
</feature>
<dbReference type="InterPro" id="IPR041465">
    <property type="entry name" value="SfsA_N"/>
</dbReference>
<comment type="caution">
    <text evidence="4">The sequence shown here is derived from an EMBL/GenBank/DDBJ whole genome shotgun (WGS) entry which is preliminary data.</text>
</comment>
<proteinExistence type="inferred from homology"/>
<dbReference type="CDD" id="cd22359">
    <property type="entry name" value="SfsA-like_bacterial"/>
    <property type="match status" value="1"/>
</dbReference>
<dbReference type="PANTHER" id="PTHR30545">
    <property type="entry name" value="SUGAR FERMENTATION STIMULATION PROTEIN A"/>
    <property type="match status" value="1"/>
</dbReference>
<name>A0A1U7GTV1_9CYAN</name>
<dbReference type="Pfam" id="PF17746">
    <property type="entry name" value="SfsA_N"/>
    <property type="match status" value="1"/>
</dbReference>
<dbReference type="GO" id="GO:0003677">
    <property type="term" value="F:DNA binding"/>
    <property type="evidence" value="ECO:0007669"/>
    <property type="project" value="InterPro"/>
</dbReference>
<dbReference type="EMBL" id="MRCA01000019">
    <property type="protein sequence ID" value="OKH11369.1"/>
    <property type="molecule type" value="Genomic_DNA"/>
</dbReference>
<evidence type="ECO:0000256" key="1">
    <source>
        <dbReference type="HAMAP-Rule" id="MF_00095"/>
    </source>
</evidence>
<organism evidence="4 5">
    <name type="scientific">Fischerella major NIES-592</name>
    <dbReference type="NCBI Taxonomy" id="210994"/>
    <lineage>
        <taxon>Bacteria</taxon>
        <taxon>Bacillati</taxon>
        <taxon>Cyanobacteriota</taxon>
        <taxon>Cyanophyceae</taxon>
        <taxon>Nostocales</taxon>
        <taxon>Hapalosiphonaceae</taxon>
        <taxon>Fischerella</taxon>
    </lineage>
</organism>
<protein>
    <recommendedName>
        <fullName evidence="1">Sugar fermentation stimulation protein homolog</fullName>
    </recommendedName>
</protein>
<gene>
    <name evidence="1" type="primary">sfsA</name>
    <name evidence="4" type="ORF">NIES592_21935</name>
</gene>
<dbReference type="OrthoDB" id="9802365at2"/>
<dbReference type="InterPro" id="IPR005224">
    <property type="entry name" value="SfsA"/>
</dbReference>
<sequence length="286" mass="32262">MTTDYLYYYPTLYPGILLRRYKRFFADIELASGEVVTAHCPNTGPMTGVCIPGNAVQLSKSENPNRKLAYTWELIQVDDNEPTWVGVNTSLPNRVIKLALEKNLFPQLGKYSQIRGEVIYGQDKKSRVDFFLSATATVTQQANSLLIDVDKTILSEASSREDSKLLITDHHRPIYLEVKNTTWAQDKLALFPDTETTRGQKHLRELMALLPQNRAVMLYFINRGDCEEFAPGDSADPVYGKLLRQAISLGLEVLPCRFEISPIGIRYLGLAKLKLSFTSNSPNIKI</sequence>
<dbReference type="PANTHER" id="PTHR30545:SF2">
    <property type="entry name" value="SUGAR FERMENTATION STIMULATION PROTEIN A"/>
    <property type="match status" value="1"/>
</dbReference>
<dbReference type="Pfam" id="PF03749">
    <property type="entry name" value="SfsA"/>
    <property type="match status" value="2"/>
</dbReference>
<dbReference type="Gene3D" id="2.40.50.580">
    <property type="match status" value="1"/>
</dbReference>
<dbReference type="RefSeq" id="WP_073556890.1">
    <property type="nucleotide sequence ID" value="NZ_MRCA01000019.1"/>
</dbReference>
<feature type="domain" description="Sugar fermentation stimulation protein C-terminal" evidence="2">
    <location>
        <begin position="159"/>
        <end position="262"/>
    </location>
</feature>
<evidence type="ECO:0000259" key="3">
    <source>
        <dbReference type="Pfam" id="PF17746"/>
    </source>
</evidence>
<comment type="similarity">
    <text evidence="1">Belongs to the SfsA family.</text>
</comment>
<evidence type="ECO:0000259" key="2">
    <source>
        <dbReference type="Pfam" id="PF03749"/>
    </source>
</evidence>
<keyword evidence="5" id="KW-1185">Reference proteome</keyword>
<dbReference type="Gene3D" id="3.40.1350.60">
    <property type="match status" value="1"/>
</dbReference>
<evidence type="ECO:0000313" key="5">
    <source>
        <dbReference type="Proteomes" id="UP000186391"/>
    </source>
</evidence>
<feature type="domain" description="SfsA N-terminal OB" evidence="3">
    <location>
        <begin position="18"/>
        <end position="87"/>
    </location>
</feature>
<evidence type="ECO:0000313" key="4">
    <source>
        <dbReference type="EMBL" id="OKH11369.1"/>
    </source>
</evidence>
<accession>A0A1U7GTV1</accession>
<dbReference type="NCBIfam" id="TIGR00230">
    <property type="entry name" value="sfsA"/>
    <property type="match status" value="1"/>
</dbReference>
<dbReference type="FunFam" id="2.40.50.580:FF:000001">
    <property type="entry name" value="Sugar fermentation stimulation protein A"/>
    <property type="match status" value="1"/>
</dbReference>